<dbReference type="Proteomes" id="UP001341281">
    <property type="component" value="Chromosome 06"/>
</dbReference>
<evidence type="ECO:0000256" key="2">
    <source>
        <dbReference type="ARBA" id="ARBA00022771"/>
    </source>
</evidence>
<dbReference type="AlphaFoldDB" id="A0AAQ3WZ06"/>
<gene>
    <name evidence="7" type="ORF">U9M48_026605</name>
</gene>
<evidence type="ECO:0000259" key="6">
    <source>
        <dbReference type="PROSITE" id="PS50808"/>
    </source>
</evidence>
<keyword evidence="3" id="KW-0862">Zinc</keyword>
<dbReference type="PANTHER" id="PTHR46951:SF3">
    <property type="entry name" value="OS01G0547200 PROTEIN"/>
    <property type="match status" value="1"/>
</dbReference>
<dbReference type="EMBL" id="CP144750">
    <property type="protein sequence ID" value="WVZ78970.1"/>
    <property type="molecule type" value="Genomic_DNA"/>
</dbReference>
<feature type="compositionally biased region" description="Gly residues" evidence="5">
    <location>
        <begin position="131"/>
        <end position="152"/>
    </location>
</feature>
<proteinExistence type="predicted"/>
<dbReference type="GO" id="GO:0008270">
    <property type="term" value="F:zinc ion binding"/>
    <property type="evidence" value="ECO:0007669"/>
    <property type="project" value="UniProtKB-KW"/>
</dbReference>
<keyword evidence="2 4" id="KW-0863">Zinc-finger</keyword>
<sequence length="164" mass="18248">MVDPVWEHGEKYKGGFRCKYCKEPKSGGGATRFKEHLAQRGHDLTDRPSVPPEVKTFFSQQLDRNKDRARERARHKLLRDAAARALVVDQEEEERARGRGYDEDAELQDALRQSREEYNFMQRAGPHYERGGGSGSGVRAGGSGVRGSGVEGSGLPPAAMFTRS</sequence>
<evidence type="ECO:0000256" key="3">
    <source>
        <dbReference type="ARBA" id="ARBA00022833"/>
    </source>
</evidence>
<reference evidence="7 8" key="1">
    <citation type="submission" date="2024-02" db="EMBL/GenBank/DDBJ databases">
        <title>High-quality chromosome-scale genome assembly of Pensacola bahiagrass (Paspalum notatum Flugge var. saurae).</title>
        <authorList>
            <person name="Vega J.M."/>
            <person name="Podio M."/>
            <person name="Orjuela J."/>
            <person name="Siena L.A."/>
            <person name="Pessino S.C."/>
            <person name="Combes M.C."/>
            <person name="Mariac C."/>
            <person name="Albertini E."/>
            <person name="Pupilli F."/>
            <person name="Ortiz J.P.A."/>
            <person name="Leblanc O."/>
        </authorList>
    </citation>
    <scope>NUCLEOTIDE SEQUENCE [LARGE SCALE GENOMIC DNA]</scope>
    <source>
        <strain evidence="7">R1</strain>
        <tissue evidence="7">Leaf</tissue>
    </source>
</reference>
<evidence type="ECO:0000313" key="8">
    <source>
        <dbReference type="Proteomes" id="UP001341281"/>
    </source>
</evidence>
<evidence type="ECO:0000256" key="4">
    <source>
        <dbReference type="PROSITE-ProRule" id="PRU00027"/>
    </source>
</evidence>
<protein>
    <recommendedName>
        <fullName evidence="6">BED-type domain-containing protein</fullName>
    </recommendedName>
</protein>
<accession>A0AAQ3WZ06</accession>
<keyword evidence="1" id="KW-0479">Metal-binding</keyword>
<name>A0AAQ3WZ06_PASNO</name>
<organism evidence="7 8">
    <name type="scientific">Paspalum notatum var. saurae</name>
    <dbReference type="NCBI Taxonomy" id="547442"/>
    <lineage>
        <taxon>Eukaryota</taxon>
        <taxon>Viridiplantae</taxon>
        <taxon>Streptophyta</taxon>
        <taxon>Embryophyta</taxon>
        <taxon>Tracheophyta</taxon>
        <taxon>Spermatophyta</taxon>
        <taxon>Magnoliopsida</taxon>
        <taxon>Liliopsida</taxon>
        <taxon>Poales</taxon>
        <taxon>Poaceae</taxon>
        <taxon>PACMAD clade</taxon>
        <taxon>Panicoideae</taxon>
        <taxon>Andropogonodae</taxon>
        <taxon>Paspaleae</taxon>
        <taxon>Paspalinae</taxon>
        <taxon>Paspalum</taxon>
    </lineage>
</organism>
<dbReference type="GO" id="GO:0003677">
    <property type="term" value="F:DNA binding"/>
    <property type="evidence" value="ECO:0007669"/>
    <property type="project" value="InterPro"/>
</dbReference>
<dbReference type="PANTHER" id="PTHR46951">
    <property type="entry name" value="BED-TYPE DOMAIN-CONTAINING PROTEIN"/>
    <property type="match status" value="1"/>
</dbReference>
<dbReference type="PROSITE" id="PS50808">
    <property type="entry name" value="ZF_BED"/>
    <property type="match status" value="1"/>
</dbReference>
<dbReference type="InterPro" id="IPR003656">
    <property type="entry name" value="Znf_BED"/>
</dbReference>
<evidence type="ECO:0000256" key="5">
    <source>
        <dbReference type="SAM" id="MobiDB-lite"/>
    </source>
</evidence>
<keyword evidence="8" id="KW-1185">Reference proteome</keyword>
<evidence type="ECO:0000256" key="1">
    <source>
        <dbReference type="ARBA" id="ARBA00022723"/>
    </source>
</evidence>
<feature type="domain" description="BED-type" evidence="6">
    <location>
        <begin position="1"/>
        <end position="49"/>
    </location>
</feature>
<evidence type="ECO:0000313" key="7">
    <source>
        <dbReference type="EMBL" id="WVZ78970.1"/>
    </source>
</evidence>
<feature type="region of interest" description="Disordered" evidence="5">
    <location>
        <begin position="125"/>
        <end position="164"/>
    </location>
</feature>